<gene>
    <name evidence="2" type="ORF">N7532_006248</name>
</gene>
<evidence type="ECO:0000256" key="1">
    <source>
        <dbReference type="SAM" id="SignalP"/>
    </source>
</evidence>
<dbReference type="GeneID" id="81357721"/>
<evidence type="ECO:0000313" key="3">
    <source>
        <dbReference type="Proteomes" id="UP001149074"/>
    </source>
</evidence>
<dbReference type="AlphaFoldDB" id="A0A9W9FFX3"/>
<sequence length="59" mass="6261">MLLKNILAAFAIAGLATASPVEDIQERALGGNCPAGQSHAWCCASAFPFNFFFIQSSQK</sequence>
<keyword evidence="3" id="KW-1185">Reference proteome</keyword>
<reference evidence="2" key="2">
    <citation type="journal article" date="2023" name="IMA Fungus">
        <title>Comparative genomic study of the Penicillium genus elucidates a diverse pangenome and 15 lateral gene transfer events.</title>
        <authorList>
            <person name="Petersen C."/>
            <person name="Sorensen T."/>
            <person name="Nielsen M.R."/>
            <person name="Sondergaard T.E."/>
            <person name="Sorensen J.L."/>
            <person name="Fitzpatrick D.A."/>
            <person name="Frisvad J.C."/>
            <person name="Nielsen K.L."/>
        </authorList>
    </citation>
    <scope>NUCLEOTIDE SEQUENCE</scope>
    <source>
        <strain evidence="2">IBT 30761</strain>
    </source>
</reference>
<keyword evidence="1" id="KW-0732">Signal</keyword>
<evidence type="ECO:0000313" key="2">
    <source>
        <dbReference type="EMBL" id="KAJ5099247.1"/>
    </source>
</evidence>
<organism evidence="2 3">
    <name type="scientific">Penicillium argentinense</name>
    <dbReference type="NCBI Taxonomy" id="1131581"/>
    <lineage>
        <taxon>Eukaryota</taxon>
        <taxon>Fungi</taxon>
        <taxon>Dikarya</taxon>
        <taxon>Ascomycota</taxon>
        <taxon>Pezizomycotina</taxon>
        <taxon>Eurotiomycetes</taxon>
        <taxon>Eurotiomycetidae</taxon>
        <taxon>Eurotiales</taxon>
        <taxon>Aspergillaceae</taxon>
        <taxon>Penicillium</taxon>
    </lineage>
</organism>
<feature type="signal peptide" evidence="1">
    <location>
        <begin position="1"/>
        <end position="18"/>
    </location>
</feature>
<feature type="chain" id="PRO_5040755313" evidence="1">
    <location>
        <begin position="19"/>
        <end position="59"/>
    </location>
</feature>
<dbReference type="EMBL" id="JAPQKI010000005">
    <property type="protein sequence ID" value="KAJ5099247.1"/>
    <property type="molecule type" value="Genomic_DNA"/>
</dbReference>
<protein>
    <submittedName>
        <fullName evidence="2">Uncharacterized protein</fullName>
    </submittedName>
</protein>
<accession>A0A9W9FFX3</accession>
<comment type="caution">
    <text evidence="2">The sequence shown here is derived from an EMBL/GenBank/DDBJ whole genome shotgun (WGS) entry which is preliminary data.</text>
</comment>
<dbReference type="Proteomes" id="UP001149074">
    <property type="component" value="Unassembled WGS sequence"/>
</dbReference>
<proteinExistence type="predicted"/>
<dbReference type="RefSeq" id="XP_056474901.1">
    <property type="nucleotide sequence ID" value="XM_056618742.1"/>
</dbReference>
<name>A0A9W9FFX3_9EURO</name>
<reference evidence="2" key="1">
    <citation type="submission" date="2022-11" db="EMBL/GenBank/DDBJ databases">
        <authorList>
            <person name="Petersen C."/>
        </authorList>
    </citation>
    <scope>NUCLEOTIDE SEQUENCE</scope>
    <source>
        <strain evidence="2">IBT 30761</strain>
    </source>
</reference>